<dbReference type="GO" id="GO:0016855">
    <property type="term" value="F:racemase and epimerase activity, acting on amino acids and derivatives"/>
    <property type="evidence" value="ECO:0007669"/>
    <property type="project" value="UniProtKB-UniRule"/>
</dbReference>
<dbReference type="SFLD" id="SFLDS00001">
    <property type="entry name" value="Enolase"/>
    <property type="match status" value="1"/>
</dbReference>
<reference evidence="9" key="1">
    <citation type="journal article" date="2021" name="PeerJ">
        <title>Extensive microbial diversity within the chicken gut microbiome revealed by metagenomics and culture.</title>
        <authorList>
            <person name="Gilroy R."/>
            <person name="Ravi A."/>
            <person name="Getino M."/>
            <person name="Pursley I."/>
            <person name="Horton D.L."/>
            <person name="Alikhan N.F."/>
            <person name="Baker D."/>
            <person name="Gharbi K."/>
            <person name="Hall N."/>
            <person name="Watson M."/>
            <person name="Adriaenssens E.M."/>
            <person name="Foster-Nyarko E."/>
            <person name="Jarju S."/>
            <person name="Secka A."/>
            <person name="Antonio M."/>
            <person name="Oren A."/>
            <person name="Chaudhuri R.R."/>
            <person name="La Ragione R."/>
            <person name="Hildebrand F."/>
            <person name="Pallen M.J."/>
        </authorList>
    </citation>
    <scope>NUCLEOTIDE SEQUENCE</scope>
    <source>
        <strain evidence="9">1719</strain>
    </source>
</reference>
<evidence type="ECO:0000256" key="7">
    <source>
        <dbReference type="RuleBase" id="RU366006"/>
    </source>
</evidence>
<evidence type="ECO:0000256" key="4">
    <source>
        <dbReference type="ARBA" id="ARBA00023235"/>
    </source>
</evidence>
<dbReference type="InterPro" id="IPR034603">
    <property type="entry name" value="Dipeptide_epimerase"/>
</dbReference>
<keyword evidence="4 7" id="KW-0413">Isomerase</keyword>
<dbReference type="EMBL" id="DXEZ01000067">
    <property type="protein sequence ID" value="HIX53838.1"/>
    <property type="molecule type" value="Genomic_DNA"/>
</dbReference>
<feature type="binding site" evidence="6">
    <location>
        <position position="240"/>
    </location>
    <ligand>
        <name>Mg(2+)</name>
        <dbReference type="ChEBI" id="CHEBI:18420"/>
    </ligand>
</feature>
<dbReference type="InterPro" id="IPR034593">
    <property type="entry name" value="DgoD-like"/>
</dbReference>
<evidence type="ECO:0000313" key="10">
    <source>
        <dbReference type="Proteomes" id="UP000824156"/>
    </source>
</evidence>
<reference evidence="9" key="2">
    <citation type="submission" date="2021-04" db="EMBL/GenBank/DDBJ databases">
        <authorList>
            <person name="Gilroy R."/>
        </authorList>
    </citation>
    <scope>NUCLEOTIDE SEQUENCE</scope>
    <source>
        <strain evidence="9">1719</strain>
    </source>
</reference>
<comment type="caution">
    <text evidence="9">The sequence shown here is derived from an EMBL/GenBank/DDBJ whole genome shotgun (WGS) entry which is preliminary data.</text>
</comment>
<dbReference type="SMART" id="SM00922">
    <property type="entry name" value="MR_MLE"/>
    <property type="match status" value="1"/>
</dbReference>
<dbReference type="EC" id="5.1.1.-" evidence="7"/>
<evidence type="ECO:0000313" key="9">
    <source>
        <dbReference type="EMBL" id="HIX53838.1"/>
    </source>
</evidence>
<feature type="active site" description="Proton acceptor; specific for (R)-substrate epimerization" evidence="5">
    <location>
        <position position="164"/>
    </location>
</feature>
<evidence type="ECO:0000259" key="8">
    <source>
        <dbReference type="SMART" id="SM00922"/>
    </source>
</evidence>
<evidence type="ECO:0000256" key="2">
    <source>
        <dbReference type="ARBA" id="ARBA00022723"/>
    </source>
</evidence>
<dbReference type="Pfam" id="PF13378">
    <property type="entry name" value="MR_MLE_C"/>
    <property type="match status" value="1"/>
</dbReference>
<dbReference type="SFLD" id="SFLDG00180">
    <property type="entry name" value="muconate_cycloisomerase"/>
    <property type="match status" value="1"/>
</dbReference>
<name>A0A9D1W7F2_9SPHI</name>
<dbReference type="CDD" id="cd03319">
    <property type="entry name" value="L-Ala-DL-Glu_epimerase"/>
    <property type="match status" value="1"/>
</dbReference>
<feature type="binding site" evidence="6">
    <location>
        <position position="215"/>
    </location>
    <ligand>
        <name>Mg(2+)</name>
        <dbReference type="ChEBI" id="CHEBI:18420"/>
    </ligand>
</feature>
<dbReference type="Gene3D" id="3.20.20.120">
    <property type="entry name" value="Enolase-like C-terminal domain"/>
    <property type="match status" value="1"/>
</dbReference>
<feature type="active site" description="Proton acceptor; specific for (S)-substrate epimerization" evidence="5">
    <location>
        <position position="262"/>
    </location>
</feature>
<dbReference type="InterPro" id="IPR036849">
    <property type="entry name" value="Enolase-like_C_sf"/>
</dbReference>
<dbReference type="SUPFAM" id="SSF54826">
    <property type="entry name" value="Enolase N-terminal domain-like"/>
    <property type="match status" value="1"/>
</dbReference>
<gene>
    <name evidence="9" type="ORF">H9853_02330</name>
</gene>
<evidence type="ECO:0000256" key="1">
    <source>
        <dbReference type="ARBA" id="ARBA00008031"/>
    </source>
</evidence>
<dbReference type="Gene3D" id="3.30.390.10">
    <property type="entry name" value="Enolase-like, N-terminal domain"/>
    <property type="match status" value="1"/>
</dbReference>
<dbReference type="InterPro" id="IPR029065">
    <property type="entry name" value="Enolase_C-like"/>
</dbReference>
<dbReference type="Proteomes" id="UP000824156">
    <property type="component" value="Unassembled WGS sequence"/>
</dbReference>
<dbReference type="InterPro" id="IPR029017">
    <property type="entry name" value="Enolase-like_N"/>
</dbReference>
<comment type="cofactor">
    <cofactor evidence="6 7">
        <name>Mg(2+)</name>
        <dbReference type="ChEBI" id="CHEBI:18420"/>
    </cofactor>
    <text evidence="6 7">Binds 1 Mg(2+) ion per subunit.</text>
</comment>
<dbReference type="PANTHER" id="PTHR48080:SF3">
    <property type="entry name" value="ENOLASE SUPERFAMILY MEMBER DDB_G0284701"/>
    <property type="match status" value="1"/>
</dbReference>
<feature type="domain" description="Mandelate racemase/muconate lactonizing enzyme C-terminal" evidence="8">
    <location>
        <begin position="145"/>
        <end position="236"/>
    </location>
</feature>
<keyword evidence="2 6" id="KW-0479">Metal-binding</keyword>
<dbReference type="AlphaFoldDB" id="A0A9D1W7F2"/>
<dbReference type="InterPro" id="IPR013341">
    <property type="entry name" value="Mandelate_racemase_N_dom"/>
</dbReference>
<dbReference type="Pfam" id="PF02746">
    <property type="entry name" value="MR_MLE_N"/>
    <property type="match status" value="1"/>
</dbReference>
<accession>A0A9D1W7F2</accession>
<dbReference type="SUPFAM" id="SSF51604">
    <property type="entry name" value="Enolase C-terminal domain-like"/>
    <property type="match status" value="1"/>
</dbReference>
<dbReference type="GO" id="GO:0000287">
    <property type="term" value="F:magnesium ion binding"/>
    <property type="evidence" value="ECO:0007669"/>
    <property type="project" value="UniProtKB-ARBA"/>
</dbReference>
<sequence length="345" mass="38477">MKWIEKKMGLFTLRYSPYTLELKHVFTVASFSRKTSPVILVQLEMDGVVGLGEASMPPYLGESQETVIAFIEKIDLSSFSSPFQTEDIISYIDSIDQNNTAAKAAIDIALHDLMGKLLDMPLYKLWGYNPHHIPPTSFTIGIDTEEIIIQKVKEATNFKILKVKLGLHTDKMIVETIRKVTNKPLCADVNQGWKDPKEALEMAHYLSEKGVEFLEQPMPKEQIDDLAWLTQNSPIPIIADEGCQRLDDIAQLKGVYSGINIKLMKCTGLWEARKMIQLAQGLDMKIMLGCMTETSCAISAAAQIAPQVDWVDLDGALLIKNDPYIGMQVKEGLCYLPDAPGIGLQ</sequence>
<comment type="similarity">
    <text evidence="1 7">Belongs to the mandelate racemase/muconate lactonizing enzyme family.</text>
</comment>
<dbReference type="InterPro" id="IPR013342">
    <property type="entry name" value="Mandelate_racemase_C"/>
</dbReference>
<evidence type="ECO:0000256" key="6">
    <source>
        <dbReference type="PIRSR" id="PIRSR634603-3"/>
    </source>
</evidence>
<feature type="binding site" evidence="6">
    <location>
        <position position="188"/>
    </location>
    <ligand>
        <name>Mg(2+)</name>
        <dbReference type="ChEBI" id="CHEBI:18420"/>
    </ligand>
</feature>
<evidence type="ECO:0000256" key="3">
    <source>
        <dbReference type="ARBA" id="ARBA00022842"/>
    </source>
</evidence>
<keyword evidence="3 6" id="KW-0460">Magnesium</keyword>
<organism evidence="9 10">
    <name type="scientific">Candidatus Sphingobacterium stercoripullorum</name>
    <dbReference type="NCBI Taxonomy" id="2838759"/>
    <lineage>
        <taxon>Bacteria</taxon>
        <taxon>Pseudomonadati</taxon>
        <taxon>Bacteroidota</taxon>
        <taxon>Sphingobacteriia</taxon>
        <taxon>Sphingobacteriales</taxon>
        <taxon>Sphingobacteriaceae</taxon>
        <taxon>Sphingobacterium</taxon>
    </lineage>
</organism>
<proteinExistence type="inferred from homology"/>
<evidence type="ECO:0000256" key="5">
    <source>
        <dbReference type="PIRSR" id="PIRSR634603-1"/>
    </source>
</evidence>
<dbReference type="PANTHER" id="PTHR48080">
    <property type="entry name" value="D-GALACTONATE DEHYDRATASE-RELATED"/>
    <property type="match status" value="1"/>
</dbReference>
<protein>
    <recommendedName>
        <fullName evidence="7">Dipeptide epimerase</fullName>
        <ecNumber evidence="7">5.1.1.-</ecNumber>
    </recommendedName>
</protein>